<name>A0A448Z9W6_9STRA</name>
<proteinExistence type="predicted"/>
<sequence>MIAAMAVDQAPESKNEGPVSSRAETMKHDAPNQSLREEDRLGDDSPIGFGKYRGKTYRFVALNDPVYCWWARGQDDDPSPEMAAFHAWIDSRMIDLLSTAHALHGTEQVIGLDESEDETEAHDCGGLDCDSSTDGGHNDEDRYVSDVEGDP</sequence>
<feature type="region of interest" description="Disordered" evidence="1">
    <location>
        <begin position="1"/>
        <end position="51"/>
    </location>
</feature>
<evidence type="ECO:0000313" key="2">
    <source>
        <dbReference type="EMBL" id="VEU38867.1"/>
    </source>
</evidence>
<dbReference type="AlphaFoldDB" id="A0A448Z9W6"/>
<feature type="region of interest" description="Disordered" evidence="1">
    <location>
        <begin position="113"/>
        <end position="151"/>
    </location>
</feature>
<evidence type="ECO:0000313" key="3">
    <source>
        <dbReference type="Proteomes" id="UP000291116"/>
    </source>
</evidence>
<keyword evidence="3" id="KW-1185">Reference proteome</keyword>
<feature type="compositionally biased region" description="Basic and acidic residues" evidence="1">
    <location>
        <begin position="24"/>
        <end position="43"/>
    </location>
</feature>
<dbReference type="Proteomes" id="UP000291116">
    <property type="component" value="Unassembled WGS sequence"/>
</dbReference>
<protein>
    <submittedName>
        <fullName evidence="2">Uncharacterized protein</fullName>
    </submittedName>
</protein>
<reference evidence="2 3" key="1">
    <citation type="submission" date="2019-01" db="EMBL/GenBank/DDBJ databases">
        <authorList>
            <person name="Ferrante I. M."/>
        </authorList>
    </citation>
    <scope>NUCLEOTIDE SEQUENCE [LARGE SCALE GENOMIC DNA]</scope>
    <source>
        <strain evidence="2 3">B856</strain>
    </source>
</reference>
<feature type="compositionally biased region" description="Basic and acidic residues" evidence="1">
    <location>
        <begin position="136"/>
        <end position="145"/>
    </location>
</feature>
<accession>A0A448Z9W6</accession>
<organism evidence="2 3">
    <name type="scientific">Pseudo-nitzschia multistriata</name>
    <dbReference type="NCBI Taxonomy" id="183589"/>
    <lineage>
        <taxon>Eukaryota</taxon>
        <taxon>Sar</taxon>
        <taxon>Stramenopiles</taxon>
        <taxon>Ochrophyta</taxon>
        <taxon>Bacillariophyta</taxon>
        <taxon>Bacillariophyceae</taxon>
        <taxon>Bacillariophycidae</taxon>
        <taxon>Bacillariales</taxon>
        <taxon>Bacillariaceae</taxon>
        <taxon>Pseudo-nitzschia</taxon>
    </lineage>
</organism>
<evidence type="ECO:0000256" key="1">
    <source>
        <dbReference type="SAM" id="MobiDB-lite"/>
    </source>
</evidence>
<gene>
    <name evidence="2" type="ORF">PSNMU_V1.4_AUG-EV-PASAV3_0057190</name>
</gene>
<dbReference type="EMBL" id="CAACVS010000192">
    <property type="protein sequence ID" value="VEU38867.1"/>
    <property type="molecule type" value="Genomic_DNA"/>
</dbReference>